<dbReference type="SUPFAM" id="SSF53756">
    <property type="entry name" value="UDP-Glycosyltransferase/glycogen phosphorylase"/>
    <property type="match status" value="1"/>
</dbReference>
<protein>
    <submittedName>
        <fullName evidence="1">Polysaccharide biosynthesis protein, glycosyltransferase</fullName>
    </submittedName>
</protein>
<name>K2R0G5_METFP</name>
<dbReference type="GO" id="GO:0016740">
    <property type="term" value="F:transferase activity"/>
    <property type="evidence" value="ECO:0007669"/>
    <property type="project" value="UniProtKB-KW"/>
</dbReference>
<evidence type="ECO:0000313" key="1">
    <source>
        <dbReference type="EMBL" id="EKF86033.1"/>
    </source>
</evidence>
<evidence type="ECO:0000313" key="2">
    <source>
        <dbReference type="Proteomes" id="UP000007360"/>
    </source>
</evidence>
<dbReference type="AlphaFoldDB" id="K2R0G5"/>
<sequence>MLKKIIFRCDSNPDIGLGHLTRCISIGRELKGDNDVIFATISDKTNSKIENELFRIFLKENFETEELFLLRIVEELEPDVIVLDKKYPYSKDIIIQLKSLGIKIIILDHICDGISEADEVIFPNAHLDNKRLNTYLSEEKMAKVKFGPEYVIIRDEILRLKDKEYTQFNRPIVVVTTGGSDPEGVLIKIIPWLIEGKFDADFRILIGESFQHRNKLEYFLKNLPDNFKIMDYSPQEFVNANLVICTFGITLYEMIYLDKNIISISHSLENDSVSSSLSQKFERIENLGYINDLNFKILIKTINKILNESSYKILSDNNNNLINGLGAVRIGKIIRGDE</sequence>
<dbReference type="Proteomes" id="UP000007360">
    <property type="component" value="Unassembled WGS sequence"/>
</dbReference>
<dbReference type="OrthoDB" id="10155at2157"/>
<reference evidence="1 2" key="1">
    <citation type="journal article" date="2012" name="J. Bacteriol.">
        <title>Draft genome sequence of Methanobacterium formicicum DSM 3637, an archaebacterium isolated from the methane producer amoeba Pelomyxa palustris.</title>
        <authorList>
            <person name="Gutierrez G."/>
        </authorList>
    </citation>
    <scope>NUCLEOTIDE SEQUENCE [LARGE SCALE GENOMIC DNA]</scope>
    <source>
        <strain evidence="2">DSM 3637 / PP1</strain>
    </source>
</reference>
<dbReference type="Gene3D" id="3.40.50.11190">
    <property type="match status" value="1"/>
</dbReference>
<dbReference type="EMBL" id="AMPO01000004">
    <property type="protein sequence ID" value="EKF86033.1"/>
    <property type="molecule type" value="Genomic_DNA"/>
</dbReference>
<dbReference type="RefSeq" id="WP_004030489.1">
    <property type="nucleotide sequence ID" value="NZ_AMPO01000004.1"/>
</dbReference>
<keyword evidence="2" id="KW-1185">Reference proteome</keyword>
<dbReference type="Gene3D" id="3.40.50.2000">
    <property type="entry name" value="Glycogen Phosphorylase B"/>
    <property type="match status" value="1"/>
</dbReference>
<gene>
    <name evidence="1" type="ORF">A994_06086</name>
</gene>
<accession>K2R0G5</accession>
<comment type="caution">
    <text evidence="1">The sequence shown here is derived from an EMBL/GenBank/DDBJ whole genome shotgun (WGS) entry which is preliminary data.</text>
</comment>
<organism evidence="1 2">
    <name type="scientific">Methanobacterium formicicum (strain DSM 3637 / PP1)</name>
    <dbReference type="NCBI Taxonomy" id="1204725"/>
    <lineage>
        <taxon>Archaea</taxon>
        <taxon>Methanobacteriati</taxon>
        <taxon>Methanobacteriota</taxon>
        <taxon>Methanomada group</taxon>
        <taxon>Methanobacteria</taxon>
        <taxon>Methanobacteriales</taxon>
        <taxon>Methanobacteriaceae</taxon>
        <taxon>Methanobacterium</taxon>
    </lineage>
</organism>
<proteinExistence type="predicted"/>
<dbReference type="PATRIC" id="fig|1204725.3.peg.1223"/>